<dbReference type="PANTHER" id="PTHR46073">
    <property type="entry name" value="CHITINASE"/>
    <property type="match status" value="1"/>
</dbReference>
<dbReference type="InterPro" id="IPR001604">
    <property type="entry name" value="Endo_G_ENPP1-like_dom"/>
</dbReference>
<evidence type="ECO:0008006" key="14">
    <source>
        <dbReference type="Google" id="ProtNLM"/>
    </source>
</evidence>
<dbReference type="SMART" id="SM00636">
    <property type="entry name" value="Glyco_18"/>
    <property type="match status" value="1"/>
</dbReference>
<feature type="domain" description="Apple" evidence="8">
    <location>
        <begin position="708"/>
        <end position="772"/>
    </location>
</feature>
<dbReference type="Pfam" id="PF14200">
    <property type="entry name" value="RicinB_lectin_2"/>
    <property type="match status" value="1"/>
</dbReference>
<dbReference type="Proteomes" id="UP000663877">
    <property type="component" value="Unassembled WGS sequence"/>
</dbReference>
<dbReference type="InterPro" id="IPR036861">
    <property type="entry name" value="Endochitinase-like_sf"/>
</dbReference>
<keyword evidence="2 5" id="KW-0378">Hydrolase</keyword>
<evidence type="ECO:0000256" key="2">
    <source>
        <dbReference type="ARBA" id="ARBA00022801"/>
    </source>
</evidence>
<dbReference type="Gene3D" id="3.30.60.10">
    <property type="entry name" value="Endochitinase-like"/>
    <property type="match status" value="1"/>
</dbReference>
<dbReference type="SMART" id="SM00270">
    <property type="entry name" value="ChtBD1"/>
    <property type="match status" value="3"/>
</dbReference>
<feature type="region of interest" description="Disordered" evidence="6">
    <location>
        <begin position="1455"/>
        <end position="1483"/>
    </location>
</feature>
<evidence type="ECO:0000256" key="4">
    <source>
        <dbReference type="PROSITE-ProRule" id="PRU00261"/>
    </source>
</evidence>
<dbReference type="CDD" id="cd06548">
    <property type="entry name" value="GH18_chitinase"/>
    <property type="match status" value="1"/>
</dbReference>
<dbReference type="PANTHER" id="PTHR46073:SF4">
    <property type="entry name" value="GH18 DOMAIN-CONTAINING PROTEIN"/>
    <property type="match status" value="1"/>
</dbReference>
<keyword evidence="12" id="KW-1185">Reference proteome</keyword>
<dbReference type="InterPro" id="IPR044929">
    <property type="entry name" value="DNA/RNA_non-sp_Endonuclease_sf"/>
</dbReference>
<feature type="domain" description="Apple" evidence="8">
    <location>
        <begin position="409"/>
        <end position="490"/>
    </location>
</feature>
<dbReference type="SUPFAM" id="SSF54060">
    <property type="entry name" value="His-Me finger endonucleases"/>
    <property type="match status" value="1"/>
</dbReference>
<dbReference type="EMBL" id="CAJNOI010000176">
    <property type="protein sequence ID" value="CAF1158426.1"/>
    <property type="molecule type" value="Genomic_DNA"/>
</dbReference>
<dbReference type="Pfam" id="PF00704">
    <property type="entry name" value="Glyco_hydro_18"/>
    <property type="match status" value="1"/>
</dbReference>
<dbReference type="InterPro" id="IPR011583">
    <property type="entry name" value="Chitinase_II/V-like_cat"/>
</dbReference>
<dbReference type="PROSITE" id="PS01095">
    <property type="entry name" value="GH18_1"/>
    <property type="match status" value="1"/>
</dbReference>
<dbReference type="PROSITE" id="PS50948">
    <property type="entry name" value="PAN"/>
    <property type="match status" value="2"/>
</dbReference>
<keyword evidence="4" id="KW-1015">Disulfide bond</keyword>
<feature type="region of interest" description="Disordered" evidence="6">
    <location>
        <begin position="1517"/>
        <end position="1540"/>
    </location>
</feature>
<dbReference type="Gene3D" id="3.50.4.10">
    <property type="entry name" value="Hepatocyte Growth Factor"/>
    <property type="match status" value="1"/>
</dbReference>
<dbReference type="InterPro" id="IPR017853">
    <property type="entry name" value="GH"/>
</dbReference>
<evidence type="ECO:0000256" key="5">
    <source>
        <dbReference type="RuleBase" id="RU000489"/>
    </source>
</evidence>
<evidence type="ECO:0000259" key="9">
    <source>
        <dbReference type="PROSITE" id="PS51910"/>
    </source>
</evidence>
<dbReference type="CDD" id="cd10909">
    <property type="entry name" value="ChtBD1_GH18_2"/>
    <property type="match status" value="2"/>
</dbReference>
<dbReference type="CDD" id="cd00161">
    <property type="entry name" value="beta-trefoil_Ricin-like"/>
    <property type="match status" value="1"/>
</dbReference>
<dbReference type="InterPro" id="IPR029070">
    <property type="entry name" value="Chitinase_insertion_sf"/>
</dbReference>
<keyword evidence="1 4" id="KW-0147">Chitin-binding</keyword>
<evidence type="ECO:0000256" key="1">
    <source>
        <dbReference type="ARBA" id="ARBA00022669"/>
    </source>
</evidence>
<dbReference type="Proteomes" id="UP000663832">
    <property type="component" value="Unassembled WGS sequence"/>
</dbReference>
<dbReference type="SUPFAM" id="SSF54556">
    <property type="entry name" value="Chitinase insertion domain"/>
    <property type="match status" value="1"/>
</dbReference>
<dbReference type="InterPro" id="IPR001579">
    <property type="entry name" value="Glyco_hydro_18_chit_AS"/>
</dbReference>
<dbReference type="SMART" id="SM00477">
    <property type="entry name" value="NUC"/>
    <property type="match status" value="1"/>
</dbReference>
<protein>
    <recommendedName>
        <fullName evidence="14">Chitinase</fullName>
    </recommendedName>
</protein>
<dbReference type="SUPFAM" id="SSF51445">
    <property type="entry name" value="(Trans)glycosidases"/>
    <property type="match status" value="1"/>
</dbReference>
<dbReference type="PROSITE" id="PS00026">
    <property type="entry name" value="CHIT_BIND_I_1"/>
    <property type="match status" value="1"/>
</dbReference>
<dbReference type="SUPFAM" id="SSF57016">
    <property type="entry name" value="Plant lectins/antimicrobial peptides"/>
    <property type="match status" value="1"/>
</dbReference>
<gene>
    <name evidence="10" type="ORF">BJG266_LOCUS24495</name>
    <name evidence="11" type="ORF">QVE165_LOCUS26377</name>
</gene>
<dbReference type="InterPro" id="IPR000772">
    <property type="entry name" value="Ricin_B_lectin"/>
</dbReference>
<name>A0A814T9E4_9BILA</name>
<proteinExistence type="predicted"/>
<feature type="domain" description="Chitin-binding type-1" evidence="7">
    <location>
        <begin position="29"/>
        <end position="74"/>
    </location>
</feature>
<dbReference type="PROSITE" id="PS50941">
    <property type="entry name" value="CHIT_BIND_I_2"/>
    <property type="match status" value="1"/>
</dbReference>
<comment type="caution">
    <text evidence="4">Lacks conserved residue(s) required for the propagation of feature annotation.</text>
</comment>
<feature type="domain" description="GH18" evidence="9">
    <location>
        <begin position="1547"/>
        <end position="1914"/>
    </location>
</feature>
<feature type="compositionally biased region" description="Acidic residues" evidence="6">
    <location>
        <begin position="1517"/>
        <end position="1536"/>
    </location>
</feature>
<evidence type="ECO:0000256" key="6">
    <source>
        <dbReference type="SAM" id="MobiDB-lite"/>
    </source>
</evidence>
<evidence type="ECO:0000313" key="10">
    <source>
        <dbReference type="EMBL" id="CAF1158426.1"/>
    </source>
</evidence>
<evidence type="ECO:0000259" key="7">
    <source>
        <dbReference type="PROSITE" id="PS50941"/>
    </source>
</evidence>
<dbReference type="InterPro" id="IPR003609">
    <property type="entry name" value="Pan_app"/>
</dbReference>
<dbReference type="Gene3D" id="2.80.10.50">
    <property type="match status" value="1"/>
</dbReference>
<dbReference type="InterPro" id="IPR018371">
    <property type="entry name" value="Chitin-binding_1_CS"/>
</dbReference>
<dbReference type="InterPro" id="IPR001223">
    <property type="entry name" value="Glyco_hydro18_cat"/>
</dbReference>
<reference evidence="10" key="1">
    <citation type="submission" date="2021-02" db="EMBL/GenBank/DDBJ databases">
        <authorList>
            <person name="Nowell W R."/>
        </authorList>
    </citation>
    <scope>NUCLEOTIDE SEQUENCE</scope>
</reference>
<dbReference type="SMART" id="SM00892">
    <property type="entry name" value="Endonuclease_NS"/>
    <property type="match status" value="1"/>
</dbReference>
<keyword evidence="3 5" id="KW-0326">Glycosidase</keyword>
<organism evidence="10 13">
    <name type="scientific">Adineta steineri</name>
    <dbReference type="NCBI Taxonomy" id="433720"/>
    <lineage>
        <taxon>Eukaryota</taxon>
        <taxon>Metazoa</taxon>
        <taxon>Spiralia</taxon>
        <taxon>Gnathifera</taxon>
        <taxon>Rotifera</taxon>
        <taxon>Eurotatoria</taxon>
        <taxon>Bdelloidea</taxon>
        <taxon>Adinetida</taxon>
        <taxon>Adinetidae</taxon>
        <taxon>Adineta</taxon>
    </lineage>
</organism>
<evidence type="ECO:0000259" key="8">
    <source>
        <dbReference type="PROSITE" id="PS50948"/>
    </source>
</evidence>
<dbReference type="InterPro" id="IPR001002">
    <property type="entry name" value="Chitin-bd_1"/>
</dbReference>
<dbReference type="GO" id="GO:0003676">
    <property type="term" value="F:nucleic acid binding"/>
    <property type="evidence" value="ECO:0007669"/>
    <property type="project" value="InterPro"/>
</dbReference>
<dbReference type="PROSITE" id="PS50231">
    <property type="entry name" value="RICIN_B_LECTIN"/>
    <property type="match status" value="1"/>
</dbReference>
<dbReference type="Gene3D" id="3.40.570.10">
    <property type="entry name" value="Extracellular Endonuclease, subunit A"/>
    <property type="match status" value="1"/>
</dbReference>
<dbReference type="InterPro" id="IPR020821">
    <property type="entry name" value="ENPP1-3/EXOG-like_nuc-like"/>
</dbReference>
<dbReference type="PROSITE" id="PS51910">
    <property type="entry name" value="GH18_2"/>
    <property type="match status" value="1"/>
</dbReference>
<dbReference type="GO" id="GO:0004568">
    <property type="term" value="F:chitinase activity"/>
    <property type="evidence" value="ECO:0007669"/>
    <property type="project" value="UniProtKB-ARBA"/>
</dbReference>
<dbReference type="InterPro" id="IPR044925">
    <property type="entry name" value="His-Me_finger_sf"/>
</dbReference>
<evidence type="ECO:0000313" key="12">
    <source>
        <dbReference type="Proteomes" id="UP000663832"/>
    </source>
</evidence>
<feature type="disulfide bond" evidence="4">
    <location>
        <begin position="40"/>
        <end position="54"/>
    </location>
</feature>
<dbReference type="GO" id="GO:0006032">
    <property type="term" value="P:chitin catabolic process"/>
    <property type="evidence" value="ECO:0007669"/>
    <property type="project" value="UniProtKB-ARBA"/>
</dbReference>
<feature type="region of interest" description="Disordered" evidence="6">
    <location>
        <begin position="1055"/>
        <end position="1135"/>
    </location>
</feature>
<evidence type="ECO:0000256" key="3">
    <source>
        <dbReference type="ARBA" id="ARBA00023295"/>
    </source>
</evidence>
<accession>A0A814T9E4</accession>
<dbReference type="Pfam" id="PF01223">
    <property type="entry name" value="Endonuclease_NS"/>
    <property type="match status" value="1"/>
</dbReference>
<dbReference type="GO" id="GO:0046872">
    <property type="term" value="F:metal ion binding"/>
    <property type="evidence" value="ECO:0007669"/>
    <property type="project" value="InterPro"/>
</dbReference>
<evidence type="ECO:0000313" key="11">
    <source>
        <dbReference type="EMBL" id="CAF1211201.1"/>
    </source>
</evidence>
<evidence type="ECO:0000313" key="13">
    <source>
        <dbReference type="Proteomes" id="UP000663877"/>
    </source>
</evidence>
<dbReference type="OrthoDB" id="73875at2759"/>
<dbReference type="Pfam" id="PF00024">
    <property type="entry name" value="PAN_1"/>
    <property type="match status" value="1"/>
</dbReference>
<dbReference type="EMBL" id="CAJNOM010000195">
    <property type="protein sequence ID" value="CAF1211201.1"/>
    <property type="molecule type" value="Genomic_DNA"/>
</dbReference>
<dbReference type="Gene3D" id="3.20.20.80">
    <property type="entry name" value="Glycosidases"/>
    <property type="match status" value="2"/>
</dbReference>
<dbReference type="GO" id="GO:0005975">
    <property type="term" value="P:carbohydrate metabolic process"/>
    <property type="evidence" value="ECO:0007669"/>
    <property type="project" value="InterPro"/>
</dbReference>
<feature type="non-terminal residue" evidence="10">
    <location>
        <position position="1"/>
    </location>
</feature>
<comment type="caution">
    <text evidence="10">The sequence shown here is derived from an EMBL/GenBank/DDBJ whole genome shotgun (WGS) entry which is preliminary data.</text>
</comment>
<dbReference type="SUPFAM" id="SSF50370">
    <property type="entry name" value="Ricin B-like lectins"/>
    <property type="match status" value="1"/>
</dbReference>
<dbReference type="GO" id="GO:0008061">
    <property type="term" value="F:chitin binding"/>
    <property type="evidence" value="ECO:0007669"/>
    <property type="project" value="UniProtKB-UniRule"/>
</dbReference>
<dbReference type="SUPFAM" id="SSF57414">
    <property type="entry name" value="Hairpin loop containing domain-like"/>
    <property type="match status" value="1"/>
</dbReference>
<dbReference type="InterPro" id="IPR035992">
    <property type="entry name" value="Ricin_B-like_lectins"/>
</dbReference>
<dbReference type="CDD" id="cd00035">
    <property type="entry name" value="ChtBD1"/>
    <property type="match status" value="1"/>
</dbReference>
<sequence>CGTTKEHCEKSSTSTSDAVLIEKTRIGDCRICGCHDQTMCCSQYGYCGNTSEYCSSKKIDLPTGASNEENICRPQAGHSYKIFSQSGYLNCKKFSTSINDSHVDLWPKSETKNQEWQFLPVDVERMILYVIVCMETQKALTVKRQSNGSLVLYQWSFDTSDENQQFRIIKRNNNSCEIVHVQTNQTLTIDSSNDHITTNKVGVSLASESNNSNEQNLWQFSKTDAKEGYLCVSNVRYKSSIPLTLTNCLHWCYTREKQFCMWNYLSNETQEIDDDDDRFNTSANGMWNYLSNETQEIDDDDDRFNTSANGIISSCYASMKCSNRTLIQNEKFIIYEFQDIDEIELPINETNQSLSPLDAYIAYTKYLLLEANNFQLNSVPLMCTDLDPNKEAILVFENSTDGIYLCDACPYLPPFDKMLGIIINQNDNIPQSTMHNLEFDQCFINCVDDKQCIGYSYSETNKTCLTFSHMRIDNDRLQLANQEEKWTTIIIKQPTGLIQNWIYIRNTRMSGNGKKQETDTFLECLQFCQVTMNCLSMTYNFHSKWCQLFDVNENDNNNMYLSYGYISAINFQLIYGNITNRWRFSEEETFSNDNEDVNGCNRLTGCQECLKTKSSSTFTNNSNLPICPMITNIQHEKELKERKEDICMTKCLMQRDPLCIAIEFDELTLDCQYITSYGNWTPIEQYQGNKRRYWLQDPQQKFQFIPQCDFYSSTLLLPFSSTSVSFDKCHNSCHQNIQCQKFSYDFNTYECKMAGDRPGHINKNSTLKNRHCFIRPLLINNNFTSIRMSFDRILNYSFVDQNSYIKQDIVSCPSTIIYDTCLDNCLNTCLFNSPLNLTCQYVSIKYVNQILTCTYFQNKTTIVENESSEIYIRYFNSKITLDVIDEMPLFYPTTDTRACFYPASLSSNEQTYSTLNGYQTTLIKRNETERNSITLIRQRRFLGALKKAFKWIGDKIVKPVFHAVKEIVLTPIKAIKTIDHLVKGNTKAAKDEFMSIGIVKDVKSFGENIVKVGKAIGKGDVKGAFTSLADVGMDALAVVPLPGVGKAASKIGKGMKNSLDKARTGAKNQLTKSTRQKNDRKKKDGKREHCKRRQLKRQLAGSKHDRDCDDDDDDDDRNRAKCSKPSVNTKKDKIKTRSVNDCHAKSIGSKCKYECEFLHQPLNDASAICQKDTVNKKRAFWKPAPKCEPESCPNGNYPLITIETNNINAYVILFDKHRKLPIWSMCMLDKKNDLITPDGKRTRGYTHHPCKELKGFQADQNAYKLSGYDHGHLTPSEILSYSRDASFSSNLRINLAPQNPVTNKISWRMIEAHIRCHNHKSPPSLVVTGVCPSSRGKTKGITGVDIPSCFWKMICYKRQGQTHVVGFISDNSKITKADRAELIKILKPVSQAEVLTHLKSNPNYFALKNPFIAGFLSAVKGRSGMFSVNSIECASAMSLDKTEANIWHKDLLMGQAKRDQKKNSKKSKRQTNNDDDDDERREVRGCTRAEAKITAALFGLSSLSVFDEANYDIIEGNDEIDAETDSNDDETPDEGGDNISQAAKCGKRIIGYYPSWGTGKISSQHAQRLTHIIFAFFEVDSNGNIFLGSADRIHSTNVEEDIKIARQRLERLVRLQNVFPNIKYMFAVGGWENSQYFSSIAASPEKRVHFIASTLKLLDEYHMNGIDIDWEHPVTGGAIEGMPDDKQNYVTLMKELRQALDNHRPGYLLTFASAAGQWTLDPGYDLPALLKYADFVNIMTYDFFGAWESKWGAYTGPPAPLYFGMPPRFSGKTNVHWTVKYYVCKTNQPHKINMGVPFYGRFWKNVDHESIDPSDSMWRKASAVNGKFVGGFASWNEIKDSWLTNANYKEQFHEKTKSTFAFNNQEQIYLGYESPTSLKYKVDYAADNNLGGLMIWAIDQDDVDLTMMKIVGDAPLCKHTDPSTTFYKCSPLSEKRWWTMEDSEERAGMCGRSAPLYKGYYAVCDPDDPGYSCCSPDGYCGKSNKHCTGLGINYEENPHLLIEEPVRPTIDPPLWYLLDAPDGKRGRCGSDILPISGNIFPICNPDDKTAHCCSNGGYCGTGDQFCACDGCIDFKKNPSYRFKSKH</sequence>